<evidence type="ECO:0000313" key="2">
    <source>
        <dbReference type="Proteomes" id="UP000805649"/>
    </source>
</evidence>
<protein>
    <submittedName>
        <fullName evidence="1">Uncharacterized protein</fullName>
    </submittedName>
</protein>
<proteinExistence type="predicted"/>
<dbReference type="EMBL" id="VUJX02000001">
    <property type="protein sequence ID" value="KAL0944399.1"/>
    <property type="molecule type" value="Genomic_DNA"/>
</dbReference>
<sequence length="131" mass="14120">MARRGSGSEPPGCADSFSSSLKVRRRSSSSQTLPESQRGTQRLSFKTALRLIIPNGSSDTPGDSWDGSSTPKPAFECEYFGKQAPNISTSHIAPQSTPSSMATGRIANESPLTTRRRSIFDPPRSPKDGFE</sequence>
<accession>A0ACC3ZJS7</accession>
<evidence type="ECO:0000313" key="1">
    <source>
        <dbReference type="EMBL" id="KAL0944399.1"/>
    </source>
</evidence>
<reference evidence="1 2" key="1">
    <citation type="journal article" date="2020" name="Phytopathology">
        <title>Genome Sequence Resources of Colletotrichum truncatum, C. plurivorum, C. musicola, and C. sojae: Four Species Pathogenic to Soybean (Glycine max).</title>
        <authorList>
            <person name="Rogerio F."/>
            <person name="Boufleur T.R."/>
            <person name="Ciampi-Guillardi M."/>
            <person name="Sukno S.A."/>
            <person name="Thon M.R."/>
            <person name="Massola Junior N.S."/>
            <person name="Baroncelli R."/>
        </authorList>
    </citation>
    <scope>NUCLEOTIDE SEQUENCE [LARGE SCALE GENOMIC DNA]</scope>
    <source>
        <strain evidence="1 2">CMES1059</strain>
    </source>
</reference>
<organism evidence="1 2">
    <name type="scientific">Colletotrichum truncatum</name>
    <name type="common">Anthracnose fungus</name>
    <name type="synonym">Colletotrichum capsici</name>
    <dbReference type="NCBI Taxonomy" id="5467"/>
    <lineage>
        <taxon>Eukaryota</taxon>
        <taxon>Fungi</taxon>
        <taxon>Dikarya</taxon>
        <taxon>Ascomycota</taxon>
        <taxon>Pezizomycotina</taxon>
        <taxon>Sordariomycetes</taxon>
        <taxon>Hypocreomycetidae</taxon>
        <taxon>Glomerellales</taxon>
        <taxon>Glomerellaceae</taxon>
        <taxon>Colletotrichum</taxon>
        <taxon>Colletotrichum truncatum species complex</taxon>
    </lineage>
</organism>
<comment type="caution">
    <text evidence="1">The sequence shown here is derived from an EMBL/GenBank/DDBJ whole genome shotgun (WGS) entry which is preliminary data.</text>
</comment>
<keyword evidence="2" id="KW-1185">Reference proteome</keyword>
<name>A0ACC3ZJS7_COLTU</name>
<dbReference type="Proteomes" id="UP000805649">
    <property type="component" value="Unassembled WGS sequence"/>
</dbReference>
<gene>
    <name evidence="1" type="ORF">CTRU02_202286</name>
</gene>